<gene>
    <name evidence="1" type="ORF">GCM10025866_22900</name>
</gene>
<dbReference type="Gene3D" id="6.10.250.660">
    <property type="match status" value="1"/>
</dbReference>
<evidence type="ECO:0000313" key="2">
    <source>
        <dbReference type="Proteomes" id="UP001321498"/>
    </source>
</evidence>
<reference evidence="2" key="1">
    <citation type="journal article" date="2019" name="Int. J. Syst. Evol. Microbiol.">
        <title>The Global Catalogue of Microorganisms (GCM) 10K type strain sequencing project: providing services to taxonomists for standard genome sequencing and annotation.</title>
        <authorList>
            <consortium name="The Broad Institute Genomics Platform"/>
            <consortium name="The Broad Institute Genome Sequencing Center for Infectious Disease"/>
            <person name="Wu L."/>
            <person name="Ma J."/>
        </authorList>
    </citation>
    <scope>NUCLEOTIDE SEQUENCE [LARGE SCALE GENOMIC DNA]</scope>
    <source>
        <strain evidence="2">NBRC 108725</strain>
    </source>
</reference>
<proteinExistence type="predicted"/>
<dbReference type="NCBIfam" id="TIGR03543">
    <property type="entry name" value="divI1A_rptt_fam"/>
    <property type="match status" value="1"/>
</dbReference>
<evidence type="ECO:0008006" key="3">
    <source>
        <dbReference type="Google" id="ProtNLM"/>
    </source>
</evidence>
<keyword evidence="2" id="KW-1185">Reference proteome</keyword>
<protein>
    <recommendedName>
        <fullName evidence="3">DivIVA domain-containing protein</fullName>
    </recommendedName>
</protein>
<dbReference type="Proteomes" id="UP001321498">
    <property type="component" value="Chromosome"/>
</dbReference>
<dbReference type="NCBIfam" id="TIGR03544">
    <property type="entry name" value="DivI1A_domain"/>
    <property type="match status" value="2"/>
</dbReference>
<name>A0ABN6XRV5_9MICO</name>
<organism evidence="1 2">
    <name type="scientific">Naasia aerilata</name>
    <dbReference type="NCBI Taxonomy" id="1162966"/>
    <lineage>
        <taxon>Bacteria</taxon>
        <taxon>Bacillati</taxon>
        <taxon>Actinomycetota</taxon>
        <taxon>Actinomycetes</taxon>
        <taxon>Micrococcales</taxon>
        <taxon>Microbacteriaceae</taxon>
        <taxon>Naasia</taxon>
    </lineage>
</organism>
<dbReference type="InterPro" id="IPR019933">
    <property type="entry name" value="DivIVA_domain"/>
</dbReference>
<dbReference type="RefSeq" id="WP_434017199.1">
    <property type="nucleotide sequence ID" value="NZ_AP027731.1"/>
</dbReference>
<accession>A0ABN6XRV5</accession>
<sequence>MDDVDAFLALARRAYDAPPGTNAGVDARVIRRTAFPMDKGGYSTAHVDAALERLEDAFALREREHAVKAFGEKSWFGEARSEAAEILERVSRPDGERFQRAGLLSAGYDRDEVDRFCVRLQRYLKDGTPIGIEEVRTVAFRSKLRGYREWQVDLLLDAVVDVMLAVR</sequence>
<evidence type="ECO:0000313" key="1">
    <source>
        <dbReference type="EMBL" id="BDZ46381.1"/>
    </source>
</evidence>
<dbReference type="EMBL" id="AP027731">
    <property type="protein sequence ID" value="BDZ46381.1"/>
    <property type="molecule type" value="Genomic_DNA"/>
</dbReference>
<dbReference type="InterPro" id="IPR019932">
    <property type="entry name" value="CHP03543"/>
</dbReference>